<sequence>MTHRAIVIDKNPDYTATLMTLEEDALPEGDVAVDVLASTLNYKDALAITNRSPVVRTFPLTPGIDLVGKVTTSHSSRFKAGDLVLLNGFGVGELYSGGLSEKAVLKSEWLIPLPTQFSAIDAMTIGTAGYTAMLSIIALEQHGIKPESGKILVTGATGGVGSFAVYLLAKLGYHVIAVTGKESAHDYLYALGAKEMIARSELSEPGKPLQKMRWMGAVDTVGSHTLVNVLASTEYGGCVTACGLAQGYDLPGTVMPFILRNVTLRGIDSVMRPLPDRIEAWDHLAALIQPGALEHIRTLISLDDVIDAAHELIDGKITGRLVVDLSR</sequence>
<dbReference type="Gene3D" id="3.40.50.720">
    <property type="entry name" value="NAD(P)-binding Rossmann-like Domain"/>
    <property type="match status" value="1"/>
</dbReference>
<dbReference type="GO" id="GO:0043957">
    <property type="term" value="F:acryloyl-CoA reductase (NADPH) activity"/>
    <property type="evidence" value="ECO:0007669"/>
    <property type="project" value="TreeGrafter"/>
</dbReference>
<dbReference type="InterPro" id="IPR020843">
    <property type="entry name" value="ER"/>
</dbReference>
<dbReference type="RefSeq" id="WP_213403508.1">
    <property type="nucleotide sequence ID" value="NZ_JAGIBT010000002.1"/>
</dbReference>
<dbReference type="InterPro" id="IPR051397">
    <property type="entry name" value="Zn-ADH-like_protein"/>
</dbReference>
<dbReference type="InterPro" id="IPR013149">
    <property type="entry name" value="ADH-like_C"/>
</dbReference>
<dbReference type="Gene3D" id="3.90.180.10">
    <property type="entry name" value="Medium-chain alcohol dehydrogenases, catalytic domain"/>
    <property type="match status" value="1"/>
</dbReference>
<dbReference type="PANTHER" id="PTHR43677:SF1">
    <property type="entry name" value="ACRYLYL-COA REDUCTASE ACUI-RELATED"/>
    <property type="match status" value="1"/>
</dbReference>
<evidence type="ECO:0000259" key="1">
    <source>
        <dbReference type="SMART" id="SM00829"/>
    </source>
</evidence>
<dbReference type="InterPro" id="IPR013154">
    <property type="entry name" value="ADH-like_N"/>
</dbReference>
<dbReference type="SMART" id="SM00829">
    <property type="entry name" value="PKS_ER"/>
    <property type="match status" value="1"/>
</dbReference>
<dbReference type="InterPro" id="IPR011032">
    <property type="entry name" value="GroES-like_sf"/>
</dbReference>
<dbReference type="NCBIfam" id="TIGR02823">
    <property type="entry name" value="oxido_YhdH"/>
    <property type="match status" value="1"/>
</dbReference>
<dbReference type="CDD" id="cd08288">
    <property type="entry name" value="MDR_yhdh"/>
    <property type="match status" value="1"/>
</dbReference>
<dbReference type="SUPFAM" id="SSF50129">
    <property type="entry name" value="GroES-like"/>
    <property type="match status" value="1"/>
</dbReference>
<dbReference type="SUPFAM" id="SSF51735">
    <property type="entry name" value="NAD(P)-binding Rossmann-fold domains"/>
    <property type="match status" value="1"/>
</dbReference>
<dbReference type="AlphaFoldDB" id="A0AB35BY92"/>
<dbReference type="PANTHER" id="PTHR43677">
    <property type="entry name" value="SHORT-CHAIN DEHYDROGENASE/REDUCTASE"/>
    <property type="match status" value="1"/>
</dbReference>
<proteinExistence type="predicted"/>
<reference evidence="2" key="1">
    <citation type="submission" date="2021-03" db="EMBL/GenBank/DDBJ databases">
        <title>Identification and antibiotic profiling of Wohlfahrtiimonas chitiniclastica, an underestimated human pathogen.</title>
        <authorList>
            <person name="Kopf A."/>
            <person name="Bunk B."/>
            <person name="Coldewey S."/>
            <person name="Gunzer F."/>
            <person name="Riedel T."/>
            <person name="Schroettner P."/>
        </authorList>
    </citation>
    <scope>NUCLEOTIDE SEQUENCE</scope>
    <source>
        <strain evidence="2">DSM 100917</strain>
    </source>
</reference>
<name>A0AB35BY92_9GAMM</name>
<organism evidence="2 3">
    <name type="scientific">Wohlfahrtiimonas chitiniclastica</name>
    <dbReference type="NCBI Taxonomy" id="400946"/>
    <lineage>
        <taxon>Bacteria</taxon>
        <taxon>Pseudomonadati</taxon>
        <taxon>Pseudomonadota</taxon>
        <taxon>Gammaproteobacteria</taxon>
        <taxon>Cardiobacteriales</taxon>
        <taxon>Ignatzschineriaceae</taxon>
        <taxon>Wohlfahrtiimonas</taxon>
    </lineage>
</organism>
<comment type="caution">
    <text evidence="2">The sequence shown here is derived from an EMBL/GenBank/DDBJ whole genome shotgun (WGS) entry which is preliminary data.</text>
</comment>
<gene>
    <name evidence="2" type="ORF">J7561_03205</name>
</gene>
<dbReference type="InterPro" id="IPR014188">
    <property type="entry name" value="Acrylyl-CoA_reductase_AcuI"/>
</dbReference>
<dbReference type="Pfam" id="PF08240">
    <property type="entry name" value="ADH_N"/>
    <property type="match status" value="1"/>
</dbReference>
<accession>A0AB35BY92</accession>
<feature type="domain" description="Enoyl reductase (ER)" evidence="1">
    <location>
        <begin position="11"/>
        <end position="323"/>
    </location>
</feature>
<protein>
    <submittedName>
        <fullName evidence="2">Oxidoreductase</fullName>
    </submittedName>
</protein>
<dbReference type="InterPro" id="IPR036291">
    <property type="entry name" value="NAD(P)-bd_dom_sf"/>
</dbReference>
<dbReference type="EMBL" id="JAGIBU010000002">
    <property type="protein sequence ID" value="MBS7824210.1"/>
    <property type="molecule type" value="Genomic_DNA"/>
</dbReference>
<evidence type="ECO:0000313" key="3">
    <source>
        <dbReference type="Proteomes" id="UP000680020"/>
    </source>
</evidence>
<dbReference type="Pfam" id="PF00107">
    <property type="entry name" value="ADH_zinc_N"/>
    <property type="match status" value="1"/>
</dbReference>
<evidence type="ECO:0000313" key="2">
    <source>
        <dbReference type="EMBL" id="MBS7824210.1"/>
    </source>
</evidence>
<dbReference type="Proteomes" id="UP000680020">
    <property type="component" value="Unassembled WGS sequence"/>
</dbReference>